<dbReference type="CDD" id="cd03441">
    <property type="entry name" value="R_hydratase_like"/>
    <property type="match status" value="1"/>
</dbReference>
<sequence length="153" mass="16353">MSFAHAVGASTPPIAMTIERGRLRLFAHSIGETNPVYTDVDAARAAGYPDLLVPPTYLFGVELEGAEPTGWLDALGVDLRALLHGEQEFTYVAPVFAGELVQARSTLVDAYEKKGGALQFLVRETEVTRAGDVVARLRTTLVVRQIATAGSAP</sequence>
<proteinExistence type="predicted"/>
<dbReference type="InterPro" id="IPR039569">
    <property type="entry name" value="FAS1-like_DH_region"/>
</dbReference>
<evidence type="ECO:0000313" key="3">
    <source>
        <dbReference type="Proteomes" id="UP001500957"/>
    </source>
</evidence>
<feature type="domain" description="FAS1-like dehydratase" evidence="1">
    <location>
        <begin position="6"/>
        <end position="135"/>
    </location>
</feature>
<reference evidence="3" key="1">
    <citation type="journal article" date="2019" name="Int. J. Syst. Evol. Microbiol.">
        <title>The Global Catalogue of Microorganisms (GCM) 10K type strain sequencing project: providing services to taxonomists for standard genome sequencing and annotation.</title>
        <authorList>
            <consortium name="The Broad Institute Genomics Platform"/>
            <consortium name="The Broad Institute Genome Sequencing Center for Infectious Disease"/>
            <person name="Wu L."/>
            <person name="Ma J."/>
        </authorList>
    </citation>
    <scope>NUCLEOTIDE SEQUENCE [LARGE SCALE GENOMIC DNA]</scope>
    <source>
        <strain evidence="3">JCM 10671</strain>
    </source>
</reference>
<protein>
    <recommendedName>
        <fullName evidence="1">FAS1-like dehydratase domain-containing protein</fullName>
    </recommendedName>
</protein>
<dbReference type="EMBL" id="BAAAHE010000008">
    <property type="protein sequence ID" value="GAA0612023.1"/>
    <property type="molecule type" value="Genomic_DNA"/>
</dbReference>
<keyword evidence="3" id="KW-1185">Reference proteome</keyword>
<comment type="caution">
    <text evidence="2">The sequence shown here is derived from an EMBL/GenBank/DDBJ whole genome shotgun (WGS) entry which is preliminary data.</text>
</comment>
<accession>A0ABP3RQM9</accession>
<dbReference type="Gene3D" id="3.10.129.10">
    <property type="entry name" value="Hotdog Thioesterase"/>
    <property type="match status" value="1"/>
</dbReference>
<evidence type="ECO:0000313" key="2">
    <source>
        <dbReference type="EMBL" id="GAA0612023.1"/>
    </source>
</evidence>
<name>A0ABP3RQM9_9ACTN</name>
<dbReference type="SUPFAM" id="SSF54637">
    <property type="entry name" value="Thioesterase/thiol ester dehydrase-isomerase"/>
    <property type="match status" value="1"/>
</dbReference>
<organism evidence="2 3">
    <name type="scientific">Sporichthya brevicatena</name>
    <dbReference type="NCBI Taxonomy" id="171442"/>
    <lineage>
        <taxon>Bacteria</taxon>
        <taxon>Bacillati</taxon>
        <taxon>Actinomycetota</taxon>
        <taxon>Actinomycetes</taxon>
        <taxon>Sporichthyales</taxon>
        <taxon>Sporichthyaceae</taxon>
        <taxon>Sporichthya</taxon>
    </lineage>
</organism>
<dbReference type="InterPro" id="IPR029069">
    <property type="entry name" value="HotDog_dom_sf"/>
</dbReference>
<dbReference type="RefSeq" id="WP_344602753.1">
    <property type="nucleotide sequence ID" value="NZ_BAAAHE010000008.1"/>
</dbReference>
<dbReference type="Pfam" id="PF13452">
    <property type="entry name" value="FAS1_DH_region"/>
    <property type="match status" value="1"/>
</dbReference>
<dbReference type="InterPro" id="IPR016709">
    <property type="entry name" value="HadA-like"/>
</dbReference>
<evidence type="ECO:0000259" key="1">
    <source>
        <dbReference type="Pfam" id="PF13452"/>
    </source>
</evidence>
<dbReference type="PIRSF" id="PIRSF018072">
    <property type="entry name" value="UCP018072"/>
    <property type="match status" value="1"/>
</dbReference>
<gene>
    <name evidence="2" type="ORF">GCM10009547_12570</name>
</gene>
<dbReference type="Proteomes" id="UP001500957">
    <property type="component" value="Unassembled WGS sequence"/>
</dbReference>